<dbReference type="InterPro" id="IPR024079">
    <property type="entry name" value="MetalloPept_cat_dom_sf"/>
</dbReference>
<feature type="domain" description="Peptidase M12B" evidence="12">
    <location>
        <begin position="243"/>
        <end position="448"/>
    </location>
</feature>
<dbReference type="InterPro" id="IPR035914">
    <property type="entry name" value="Sperma_CUB_dom_sf"/>
</dbReference>
<keyword evidence="2" id="KW-0964">Secreted</keyword>
<protein>
    <submittedName>
        <fullName evidence="13">A disintegrin and metalloproteinase with thrombospondin motifs 13</fullName>
    </submittedName>
</protein>
<dbReference type="Pfam" id="PF01421">
    <property type="entry name" value="Reprolysin"/>
    <property type="match status" value="1"/>
</dbReference>
<dbReference type="SUPFAM" id="SSF49854">
    <property type="entry name" value="Spermadhesin, CUB domain"/>
    <property type="match status" value="2"/>
</dbReference>
<proteinExistence type="predicted"/>
<dbReference type="PRINTS" id="PR01857">
    <property type="entry name" value="ADAMTSFAMILY"/>
</dbReference>
<evidence type="ECO:0000259" key="12">
    <source>
        <dbReference type="PROSITE" id="PS50215"/>
    </source>
</evidence>
<dbReference type="SMART" id="SM00209">
    <property type="entry name" value="TSP1"/>
    <property type="match status" value="7"/>
</dbReference>
<name>A0ABQ8MES2_LABRO</name>
<dbReference type="GO" id="GO:0008237">
    <property type="term" value="F:metallopeptidase activity"/>
    <property type="evidence" value="ECO:0007669"/>
    <property type="project" value="UniProtKB-KW"/>
</dbReference>
<evidence type="ECO:0000256" key="9">
    <source>
        <dbReference type="ARBA" id="ARBA00023180"/>
    </source>
</evidence>
<evidence type="ECO:0000313" key="14">
    <source>
        <dbReference type="Proteomes" id="UP000830375"/>
    </source>
</evidence>
<keyword evidence="3" id="KW-0645">Protease</keyword>
<gene>
    <name evidence="13" type="ORF">H4Q32_006986</name>
</gene>
<dbReference type="PANTHER" id="PTHR13723">
    <property type="entry name" value="ADAMTS A DISINTEGRIN AND METALLOPROTEASE WITH THROMBOSPONDIN MOTIFS PROTEASE"/>
    <property type="match status" value="1"/>
</dbReference>
<dbReference type="Gene3D" id="3.40.1620.60">
    <property type="match status" value="1"/>
</dbReference>
<dbReference type="InterPro" id="IPR001590">
    <property type="entry name" value="Peptidase_M12B"/>
</dbReference>
<evidence type="ECO:0000256" key="8">
    <source>
        <dbReference type="ARBA" id="ARBA00023157"/>
    </source>
</evidence>
<feature type="region of interest" description="Disordered" evidence="11">
    <location>
        <begin position="1292"/>
        <end position="1321"/>
    </location>
</feature>
<dbReference type="CDD" id="cd04273">
    <property type="entry name" value="ZnMc_ADAMTS_like"/>
    <property type="match status" value="1"/>
</dbReference>
<feature type="active site" evidence="10">
    <location>
        <position position="388"/>
    </location>
</feature>
<evidence type="ECO:0000256" key="6">
    <source>
        <dbReference type="ARBA" id="ARBA00022833"/>
    </source>
</evidence>
<organism evidence="13 14">
    <name type="scientific">Labeo rohita</name>
    <name type="common">Indian major carp</name>
    <name type="synonym">Cyprinus rohita</name>
    <dbReference type="NCBI Taxonomy" id="84645"/>
    <lineage>
        <taxon>Eukaryota</taxon>
        <taxon>Metazoa</taxon>
        <taxon>Chordata</taxon>
        <taxon>Craniata</taxon>
        <taxon>Vertebrata</taxon>
        <taxon>Euteleostomi</taxon>
        <taxon>Actinopterygii</taxon>
        <taxon>Neopterygii</taxon>
        <taxon>Teleostei</taxon>
        <taxon>Ostariophysi</taxon>
        <taxon>Cypriniformes</taxon>
        <taxon>Cyprinidae</taxon>
        <taxon>Labeoninae</taxon>
        <taxon>Labeonini</taxon>
        <taxon>Labeo</taxon>
    </lineage>
</organism>
<comment type="caution">
    <text evidence="13">The sequence shown here is derived from an EMBL/GenBank/DDBJ whole genome shotgun (WGS) entry which is preliminary data.</text>
</comment>
<dbReference type="PROSITE" id="PS50092">
    <property type="entry name" value="TSP1"/>
    <property type="match status" value="5"/>
</dbReference>
<dbReference type="InterPro" id="IPR050439">
    <property type="entry name" value="ADAMTS_ADAMTS-like"/>
</dbReference>
<dbReference type="SUPFAM" id="SSF82895">
    <property type="entry name" value="TSP-1 type 1 repeat"/>
    <property type="match status" value="6"/>
</dbReference>
<keyword evidence="8" id="KW-1015">Disulfide bond</keyword>
<comment type="subcellular location">
    <subcellularLocation>
        <location evidence="1">Secreted</location>
    </subcellularLocation>
</comment>
<evidence type="ECO:0000313" key="13">
    <source>
        <dbReference type="EMBL" id="KAI2661404.1"/>
    </source>
</evidence>
<evidence type="ECO:0000256" key="3">
    <source>
        <dbReference type="ARBA" id="ARBA00022670"/>
    </source>
</evidence>
<dbReference type="InterPro" id="IPR013273">
    <property type="entry name" value="ADAMTS/ADAMTS-like"/>
</dbReference>
<dbReference type="Proteomes" id="UP000830375">
    <property type="component" value="Unassembled WGS sequence"/>
</dbReference>
<feature type="binding site" evidence="10">
    <location>
        <position position="391"/>
    </location>
    <ligand>
        <name>Zn(2+)</name>
        <dbReference type="ChEBI" id="CHEBI:29105"/>
        <note>catalytic</note>
    </ligand>
</feature>
<evidence type="ECO:0000256" key="4">
    <source>
        <dbReference type="ARBA" id="ARBA00022723"/>
    </source>
</evidence>
<evidence type="ECO:0000256" key="2">
    <source>
        <dbReference type="ARBA" id="ARBA00022525"/>
    </source>
</evidence>
<dbReference type="SUPFAM" id="SSF55486">
    <property type="entry name" value="Metalloproteases ('zincins'), catalytic domain"/>
    <property type="match status" value="1"/>
</dbReference>
<keyword evidence="14" id="KW-1185">Reference proteome</keyword>
<dbReference type="InterPro" id="IPR010294">
    <property type="entry name" value="ADAMTS_spacer1"/>
</dbReference>
<feature type="binding site" evidence="10">
    <location>
        <position position="387"/>
    </location>
    <ligand>
        <name>Zn(2+)</name>
        <dbReference type="ChEBI" id="CHEBI:29105"/>
        <note>catalytic</note>
    </ligand>
</feature>
<dbReference type="Pfam" id="PF05986">
    <property type="entry name" value="ADAMTS_spacer1"/>
    <property type="match status" value="1"/>
</dbReference>
<dbReference type="EMBL" id="JACTAM010000008">
    <property type="protein sequence ID" value="KAI2661404.1"/>
    <property type="molecule type" value="Genomic_DNA"/>
</dbReference>
<dbReference type="Gene3D" id="2.20.100.10">
    <property type="entry name" value="Thrombospondin type-1 (TSP1) repeat"/>
    <property type="match status" value="6"/>
</dbReference>
<dbReference type="Gene3D" id="2.60.120.290">
    <property type="entry name" value="Spermadhesin, CUB domain"/>
    <property type="match status" value="1"/>
</dbReference>
<dbReference type="InterPro" id="IPR036383">
    <property type="entry name" value="TSP1_rpt_sf"/>
</dbReference>
<accession>A0ABQ8MES2</accession>
<evidence type="ECO:0000256" key="1">
    <source>
        <dbReference type="ARBA" id="ARBA00004613"/>
    </source>
</evidence>
<feature type="binding site" evidence="10">
    <location>
        <position position="397"/>
    </location>
    <ligand>
        <name>Zn(2+)</name>
        <dbReference type="ChEBI" id="CHEBI:29105"/>
        <note>catalytic</note>
    </ligand>
</feature>
<keyword evidence="9" id="KW-0325">Glycoprotein</keyword>
<dbReference type="Gene3D" id="3.40.390.10">
    <property type="entry name" value="Collagenase (Catalytic Domain)"/>
    <property type="match status" value="1"/>
</dbReference>
<dbReference type="Pfam" id="PF00090">
    <property type="entry name" value="TSP_1"/>
    <property type="match status" value="2"/>
</dbReference>
<keyword evidence="5" id="KW-0378">Hydrolase</keyword>
<keyword evidence="4 10" id="KW-0479">Metal-binding</keyword>
<dbReference type="PROSITE" id="PS50215">
    <property type="entry name" value="ADAM_MEPRO"/>
    <property type="match status" value="1"/>
</dbReference>
<evidence type="ECO:0000256" key="7">
    <source>
        <dbReference type="ARBA" id="ARBA00023049"/>
    </source>
</evidence>
<evidence type="ECO:0000256" key="11">
    <source>
        <dbReference type="SAM" id="MobiDB-lite"/>
    </source>
</evidence>
<keyword evidence="7 13" id="KW-0482">Metalloprotease</keyword>
<dbReference type="Pfam" id="PF19030">
    <property type="entry name" value="TSP1_ADAMTS"/>
    <property type="match status" value="5"/>
</dbReference>
<dbReference type="InterPro" id="IPR000884">
    <property type="entry name" value="TSP1_rpt"/>
</dbReference>
<dbReference type="Pfam" id="PF17771">
    <property type="entry name" value="ADAMTS_CR_2"/>
    <property type="match status" value="1"/>
</dbReference>
<keyword evidence="6 10" id="KW-0862">Zinc</keyword>
<comment type="caution">
    <text evidence="10">Lacks conserved residue(s) required for the propagation of feature annotation.</text>
</comment>
<evidence type="ECO:0000256" key="10">
    <source>
        <dbReference type="PROSITE-ProRule" id="PRU00276"/>
    </source>
</evidence>
<reference evidence="13 14" key="1">
    <citation type="submission" date="2022-01" db="EMBL/GenBank/DDBJ databases">
        <title>A high-quality chromosome-level genome assembly of rohu carp, Labeo rohita.</title>
        <authorList>
            <person name="Arick M.A. II"/>
            <person name="Hsu C.-Y."/>
            <person name="Magbanua Z."/>
            <person name="Pechanova O."/>
            <person name="Grover C."/>
            <person name="Miller E."/>
            <person name="Thrash A."/>
            <person name="Ezzel L."/>
            <person name="Alam S."/>
            <person name="Benzie J."/>
            <person name="Hamilton M."/>
            <person name="Karsi A."/>
            <person name="Lawrence M.L."/>
            <person name="Peterson D.G."/>
        </authorList>
    </citation>
    <scope>NUCLEOTIDE SEQUENCE [LARGE SCALE GENOMIC DNA]</scope>
    <source>
        <strain evidence="14">BAU-BD-2019</strain>
        <tissue evidence="13">Blood</tissue>
    </source>
</reference>
<feature type="compositionally biased region" description="Polar residues" evidence="11">
    <location>
        <begin position="1292"/>
        <end position="1305"/>
    </location>
</feature>
<dbReference type="PANTHER" id="PTHR13723:SF20">
    <property type="entry name" value="A DISINTEGRIN AND METALLOPROTEINASE WITH THROMBOSPONDIN MOTIFS 13"/>
    <property type="match status" value="1"/>
</dbReference>
<evidence type="ECO:0000256" key="5">
    <source>
        <dbReference type="ARBA" id="ARBA00022801"/>
    </source>
</evidence>
<dbReference type="InterPro" id="IPR041645">
    <property type="entry name" value="ADAMTS_CR_2"/>
</dbReference>
<sequence length="1570" mass="172528">MSEINKTDINGEPTTAQLVTFHTDHVVSTTIACHSSTQCFSGLHLINPLLQDVVKQENSSDLALSGSMFVKNNRSTDFTMHFAEVPHFELVWVNCSRNESFRGLWRCLFQSEGESFELGQHRDEQPVSCPTSLEMVINLTVSVVKKREDMCCEQLKLLRPAHTRTLLPICHGQLQGLIQSGERRLYIRPMLQKHTDHLKELSTDLPSGVPHLLLTHTLPVRTRLKQPKSQFRLRRTPLGSEVTHLELAVVVGPDVYDFHRQDTERYILTNLNIASELLRDVTLGANIRVHLVRMVILTEPKPDIQISENITSSLKSVCEWGQKVNPDADTDPLHADLLLYITRFDLVLPNGNKLVRGVTQLGGVCSSQWNCVITEDTGFDLGITIAHEIGHSFGINHDGLGNTCSSSGFMMASDGGYNSVDLTWSQCSRAQLHNFFSSGKAECVKDVPVLGGSVQDWRPGLFYGVDDQCRIAFGSSATACSFTNGDMATCRVLSCHINPHDRSSCTRLLVPLLDGTECGPSQWCLKGRCVSPSTLGSSVMVHGSWSSWSEFSPCSRTCGGGITYRKRQCNNPRPAFGGNVCKGQDTEAELCNQQPCESTQLEFMSQQCSATDQQPLSVSPDSGSVYTWIPAVGYSSGDAQCKLMCRSREQDFMVSRGSQFIEGTRCEAGHTIPRGAISACLGGKCQLFGCDGVMHSGKVEDVCGVCGGNGSTCQFISSTYSGGEAGEYVTFLNLPLNASQVHVINTKPVFTHLAVLLNDKYVVSGDGNPGLSIKYPSPLEKSPIIYNLYLTPDHLPQTEELTISGPVTDKIHIQVFRKYGQEYGDLTTPNISYQYYSSEAVSVKRAAEGRWSTVISACSVTCGTGIQKISQHCVDVLTSDRLEDELCSSSPQTADQLQPCFQPDCPPSWEVGEFGACSAPCGVGERVRSVTCVQKQGTVKVKLPASDCTLDSKPQTTESCNPQICPARVVDGRCLSLVSVRLCVDLERLREQCRVSAPITDLILRLTKTCALNPNPQNTFPVWWTFVLSAGIPKVIHTGLHVMPRSRMVSVYVWSPVIGQCSKTCGNGSQQVWFSCVDHQSHLEVPEFLCDRTSKPEMYTQPCSLSICPVTWRYIQGPCSVSCGGGVAKRVLYCSQRMEGGDGNRDLVVGESACQSVARPAEVVECNTEACPARWQAGELGDCSVSCGMGVTVRSVQCVQYEGGIERVVEEDRCDPVNKPPITAPCFTHVCSFHWDVHEWSECSVSCGDGIQSRTVSCMGPSSPLPVSPFLCLHLPKPITIQACYSPDCSSAQTSTPEPKSTHIQSEPRRGEGTQRTTPAPAPAVRMKMWKSFSAIAPTADVIKSTISTTTKEPPQTSICGQLLLQDSGTIDLRNVTQMRCIFAIGRPLDEVIQIKIISSTLKCQQKENIALYDRRILMRLCERMTGKTLKSRSNVLLVRQSLLTPGNGVLLFYQSTKNKKSHHGVIENPIKSAAASNTQNCRVFIDAPPAFRIQIRALSVLNNTDTNFTYILIRDVDALKTTIFRGSQLFLWSSSGNRAEVEFHGEYQQIKGMFRAEYSYINPSEEQPV</sequence>
<dbReference type="Pfam" id="PF19236">
    <property type="entry name" value="ADAMTS_CR_3"/>
    <property type="match status" value="1"/>
</dbReference>
<dbReference type="InterPro" id="IPR045371">
    <property type="entry name" value="ADAMTS_CR_3"/>
</dbReference>
<dbReference type="Gene3D" id="2.60.120.830">
    <property type="match status" value="1"/>
</dbReference>